<dbReference type="GO" id="GO:0005737">
    <property type="term" value="C:cytoplasm"/>
    <property type="evidence" value="ECO:0007669"/>
    <property type="project" value="TreeGrafter"/>
</dbReference>
<dbReference type="OrthoDB" id="340346at2759"/>
<feature type="compositionally biased region" description="Low complexity" evidence="2">
    <location>
        <begin position="591"/>
        <end position="623"/>
    </location>
</feature>
<feature type="compositionally biased region" description="Low complexity" evidence="2">
    <location>
        <begin position="383"/>
        <end position="414"/>
    </location>
</feature>
<name>A0A8S4NE31_OWEFU</name>
<dbReference type="Proteomes" id="UP000749559">
    <property type="component" value="Unassembled WGS sequence"/>
</dbReference>
<keyword evidence="1" id="KW-0677">Repeat</keyword>
<dbReference type="InterPro" id="IPR016024">
    <property type="entry name" value="ARM-type_fold"/>
</dbReference>
<feature type="compositionally biased region" description="Basic and acidic residues" evidence="2">
    <location>
        <begin position="566"/>
        <end position="589"/>
    </location>
</feature>
<dbReference type="PANTHER" id="PTHR10648:SF1">
    <property type="entry name" value="SERINE_THREONINE-PROTEIN PHOSPHATASE 4 REGULATORY SUBUNIT 1"/>
    <property type="match status" value="1"/>
</dbReference>
<dbReference type="EMBL" id="CAIIXF020000003">
    <property type="protein sequence ID" value="CAH1779325.1"/>
    <property type="molecule type" value="Genomic_DNA"/>
</dbReference>
<accession>A0A8S4NE31</accession>
<proteinExistence type="predicted"/>
<evidence type="ECO:0000313" key="4">
    <source>
        <dbReference type="EMBL" id="CAH1779325.1"/>
    </source>
</evidence>
<comment type="caution">
    <text evidence="4">The sequence shown here is derived from an EMBL/GenBank/DDBJ whole genome shotgun (WGS) entry which is preliminary data.</text>
</comment>
<dbReference type="InterPro" id="IPR051023">
    <property type="entry name" value="PP2A_Regulatory_Subunit_A"/>
</dbReference>
<evidence type="ECO:0000256" key="2">
    <source>
        <dbReference type="SAM" id="MobiDB-lite"/>
    </source>
</evidence>
<feature type="region of interest" description="Disordered" evidence="2">
    <location>
        <begin position="566"/>
        <end position="628"/>
    </location>
</feature>
<sequence>MADIDFFQDNQDDSQEDGGEGEEDGANDDDAILADYEDPPHPDDCLTPLQKLEKYMDSENIFSRQMVARSILDTLRAMGDSVENSNSVLQCMVKMSEDPEPTVRVELMEQVPHIAMYCHDNKQLFQESAIPSYILPLITKYLTDANTQVRKTSQAALLVLLEQEILKTCDVEEQVCPVILRLSEQDSMDDYRTEAVALMSKMAPLVGCDVTTRLFLPRFSHMCGDALFHVRKVCAANFGDMCTVVGSESTQDILLDKFFLLCEDGVWGVRKACAECFTAVSLACNQGIRHKDLAHIFISLISDQSRWVRMAGFQALGGFISTFADPNSTGLFFNEEGNLCVGDQNVHSEELEEKALSLLEKDRQHSNNIKEVPPETSGDDDTNQSNVDNNTTNTNQNTDTVTTTMTQQDSDQSSINNNTESMQIDCDDIKNDDDEERTSNNNSETLSFEEKRADVYKSKTSENLEIKNIDDFHIEQSNDVDNGNAPSNTDPSTDKDTADMVKNTNNTNTAYNEFFYWRAPLPEVDLDLEIGQGDRGQAIKSSNESSTLQTENDIAGICKSLAETKLDDSETSTKDTSNDQKESEIKSNETEPSPESKCNSESSQSESVESSETAENSESVENSPDIECGIEKPIEMDLDDEDLDTPMHTASVHTVSEQPEMVTNIGSTHVLGHQLNETTLDIVTGVVQDMEGSVSNVKSALEGLSELQDSEESPQDDKEVSRDQDVIPQPLLDHYLSMTDPTRAQTVDTEIAKHCAYSFPAVAYTLGRRNWKCLKECYDILAGDMQWKVRRTLAFSMHELAVIVGPGITERDLVPIFNSFMKDLDEVRTGILKHLADFIRLLSPELRLLYLEQISSFLTTDNHRNWRFRLDLAEQLVLLCELFSSEQISEHLVPVAMCLADDRVSEVRNMAFKVLSMMMKRLNMSGESNTDLNLAKQFTDDIIKKFANQNKWNKRQIYAQLCRSMLTAHAVTPQQFAKDLQPALLNLGLDPTPNVRLSVAKTLSQGLLPMDYFTSPQSPLHSQLLETVQKLQGDPDRDVRYFVALPPQTDLGEAVSGGSIDIESESEMTY</sequence>
<feature type="compositionally biased region" description="Acidic residues" evidence="2">
    <location>
        <begin position="10"/>
        <end position="37"/>
    </location>
</feature>
<dbReference type="InterPro" id="IPR055231">
    <property type="entry name" value="2AA_helical"/>
</dbReference>
<dbReference type="Pfam" id="PF22956">
    <property type="entry name" value="VPS15-like_hel"/>
    <property type="match status" value="1"/>
</dbReference>
<dbReference type="Gene3D" id="1.25.10.10">
    <property type="entry name" value="Leucine-rich Repeat Variant"/>
    <property type="match status" value="2"/>
</dbReference>
<protein>
    <recommendedName>
        <fullName evidence="3">Phosphatase 2A Regulatory Subunit A helical domain-containing protein</fullName>
    </recommendedName>
</protein>
<feature type="region of interest" description="Disordered" evidence="2">
    <location>
        <begin position="362"/>
        <end position="446"/>
    </location>
</feature>
<feature type="domain" description="Phosphatase 2A Regulatory Subunit A helical" evidence="3">
    <location>
        <begin position="89"/>
        <end position="316"/>
    </location>
</feature>
<feature type="region of interest" description="Disordered" evidence="2">
    <location>
        <begin position="475"/>
        <end position="504"/>
    </location>
</feature>
<keyword evidence="5" id="KW-1185">Reference proteome</keyword>
<reference evidence="4" key="1">
    <citation type="submission" date="2022-03" db="EMBL/GenBank/DDBJ databases">
        <authorList>
            <person name="Martin C."/>
        </authorList>
    </citation>
    <scope>NUCLEOTIDE SEQUENCE</scope>
</reference>
<feature type="compositionally biased region" description="Polar residues" evidence="2">
    <location>
        <begin position="477"/>
        <end position="491"/>
    </location>
</feature>
<dbReference type="InterPro" id="IPR011989">
    <property type="entry name" value="ARM-like"/>
</dbReference>
<evidence type="ECO:0000259" key="3">
    <source>
        <dbReference type="Pfam" id="PF22956"/>
    </source>
</evidence>
<dbReference type="SUPFAM" id="SSF48371">
    <property type="entry name" value="ARM repeat"/>
    <property type="match status" value="1"/>
</dbReference>
<feature type="region of interest" description="Disordered" evidence="2">
    <location>
        <begin position="704"/>
        <end position="724"/>
    </location>
</feature>
<feature type="region of interest" description="Disordered" evidence="2">
    <location>
        <begin position="1"/>
        <end position="41"/>
    </location>
</feature>
<dbReference type="PANTHER" id="PTHR10648">
    <property type="entry name" value="SERINE/THREONINE-PROTEIN PHOSPHATASE PP2A 65 KDA REGULATORY SUBUNIT"/>
    <property type="match status" value="1"/>
</dbReference>
<gene>
    <name evidence="4" type="ORF">OFUS_LOCUS6144</name>
</gene>
<evidence type="ECO:0000313" key="5">
    <source>
        <dbReference type="Proteomes" id="UP000749559"/>
    </source>
</evidence>
<dbReference type="AlphaFoldDB" id="A0A8S4NE31"/>
<feature type="compositionally biased region" description="Basic and acidic residues" evidence="2">
    <location>
        <begin position="715"/>
        <end position="724"/>
    </location>
</feature>
<organism evidence="4 5">
    <name type="scientific">Owenia fusiformis</name>
    <name type="common">Polychaete worm</name>
    <dbReference type="NCBI Taxonomy" id="6347"/>
    <lineage>
        <taxon>Eukaryota</taxon>
        <taxon>Metazoa</taxon>
        <taxon>Spiralia</taxon>
        <taxon>Lophotrochozoa</taxon>
        <taxon>Annelida</taxon>
        <taxon>Polychaeta</taxon>
        <taxon>Sedentaria</taxon>
        <taxon>Canalipalpata</taxon>
        <taxon>Sabellida</taxon>
        <taxon>Oweniida</taxon>
        <taxon>Oweniidae</taxon>
        <taxon>Owenia</taxon>
    </lineage>
</organism>
<evidence type="ECO:0000256" key="1">
    <source>
        <dbReference type="ARBA" id="ARBA00022737"/>
    </source>
</evidence>
<dbReference type="GO" id="GO:0019888">
    <property type="term" value="F:protein phosphatase regulator activity"/>
    <property type="evidence" value="ECO:0007669"/>
    <property type="project" value="TreeGrafter"/>
</dbReference>